<dbReference type="Pfam" id="PF04015">
    <property type="entry name" value="DUF362"/>
    <property type="match status" value="1"/>
</dbReference>
<evidence type="ECO:0000259" key="1">
    <source>
        <dbReference type="Pfam" id="PF04015"/>
    </source>
</evidence>
<proteinExistence type="predicted"/>
<dbReference type="InterPro" id="IPR026444">
    <property type="entry name" value="Secre_tail"/>
</dbReference>
<dbReference type="NCBIfam" id="TIGR01409">
    <property type="entry name" value="TAT_signal_seq"/>
    <property type="match status" value="1"/>
</dbReference>
<comment type="caution">
    <text evidence="2">The sequence shown here is derived from an EMBL/GenBank/DDBJ whole genome shotgun (WGS) entry which is preliminary data.</text>
</comment>
<dbReference type="InterPro" id="IPR019546">
    <property type="entry name" value="TAT_signal_bac_arc"/>
</dbReference>
<evidence type="ECO:0000313" key="3">
    <source>
        <dbReference type="Proteomes" id="UP000268469"/>
    </source>
</evidence>
<protein>
    <recommendedName>
        <fullName evidence="1">DUF362 domain-containing protein</fullName>
    </recommendedName>
</protein>
<name>A0A660SCE7_UNCW3</name>
<evidence type="ECO:0000313" key="2">
    <source>
        <dbReference type="EMBL" id="RKX68464.1"/>
    </source>
</evidence>
<gene>
    <name evidence="2" type="ORF">DRP53_10715</name>
</gene>
<dbReference type="AlphaFoldDB" id="A0A660SCE7"/>
<reference evidence="2 3" key="1">
    <citation type="submission" date="2018-06" db="EMBL/GenBank/DDBJ databases">
        <title>Extensive metabolic versatility and redundancy in microbially diverse, dynamic hydrothermal sediments.</title>
        <authorList>
            <person name="Dombrowski N."/>
            <person name="Teske A."/>
            <person name="Baker B.J."/>
        </authorList>
    </citation>
    <scope>NUCLEOTIDE SEQUENCE [LARGE SCALE GENOMIC DNA]</scope>
    <source>
        <strain evidence="2">B36_G15</strain>
    </source>
</reference>
<dbReference type="Proteomes" id="UP000268469">
    <property type="component" value="Unassembled WGS sequence"/>
</dbReference>
<dbReference type="EMBL" id="QNBE01000159">
    <property type="protein sequence ID" value="RKX68464.1"/>
    <property type="molecule type" value="Genomic_DNA"/>
</dbReference>
<organism evidence="2 3">
    <name type="scientific">candidate division WOR-3 bacterium</name>
    <dbReference type="NCBI Taxonomy" id="2052148"/>
    <lineage>
        <taxon>Bacteria</taxon>
        <taxon>Bacteria division WOR-3</taxon>
    </lineage>
</organism>
<feature type="domain" description="DUF362" evidence="1">
    <location>
        <begin position="92"/>
        <end position="289"/>
    </location>
</feature>
<dbReference type="NCBIfam" id="TIGR04183">
    <property type="entry name" value="Por_Secre_tail"/>
    <property type="match status" value="1"/>
</dbReference>
<accession>A0A660SCE7</accession>
<sequence>MMEKISRRDFLKRVALSGMALPLFSRSLFRIFNQKSIVVIVKDEYSTSGSNINQAVVQIMIDAGIKELTGINNVGDAWKSLFPNLTSSDIISIKINCINSNLPSHPEVTESVIEGLAQMNIGGSNYIKNNVIVWDRSDSALRGCGYTIYTGNEPNRYRCFGTTHSGVGYDYNTPLNVNGVTSHPSRILSQFNRYLIDLSCLKTHSTAIVTLNLKNHYGSIDNPGSLHGNHCDPYIPSLNAEIRDKLSDPQRFFIIDGLFGICLNWGPGGSPDSNPQLIIMSKDPVACDWNGQDRINAIRVENGYPKIDASHIHTAAQAPYNLGTDDPEEMDIRWIINPSVRVKEKEADGVAILTIRPNPFQNHAEIRIGLAHRSFTQLNLYNTIGQRVRELYSGYLTRGEHTFRIDGQRLKSGVYYLYLRTPTTTLRRKLILSR</sequence>
<dbReference type="InterPro" id="IPR007160">
    <property type="entry name" value="DUF362"/>
</dbReference>